<organism evidence="2 3">
    <name type="scientific">Pseudobythopirellula maris</name>
    <dbReference type="NCBI Taxonomy" id="2527991"/>
    <lineage>
        <taxon>Bacteria</taxon>
        <taxon>Pseudomonadati</taxon>
        <taxon>Planctomycetota</taxon>
        <taxon>Planctomycetia</taxon>
        <taxon>Pirellulales</taxon>
        <taxon>Lacipirellulaceae</taxon>
        <taxon>Pseudobythopirellula</taxon>
    </lineage>
</organism>
<dbReference type="RefSeq" id="WP_146399659.1">
    <property type="nucleotide sequence ID" value="NZ_SJPQ01000002.1"/>
</dbReference>
<dbReference type="Proteomes" id="UP000315440">
    <property type="component" value="Unassembled WGS sequence"/>
</dbReference>
<reference evidence="2 3" key="1">
    <citation type="submission" date="2019-02" db="EMBL/GenBank/DDBJ databases">
        <title>Deep-cultivation of Planctomycetes and their phenomic and genomic characterization uncovers novel biology.</title>
        <authorList>
            <person name="Wiegand S."/>
            <person name="Jogler M."/>
            <person name="Boedeker C."/>
            <person name="Pinto D."/>
            <person name="Vollmers J."/>
            <person name="Rivas-Marin E."/>
            <person name="Kohn T."/>
            <person name="Peeters S.H."/>
            <person name="Heuer A."/>
            <person name="Rast P."/>
            <person name="Oberbeckmann S."/>
            <person name="Bunk B."/>
            <person name="Jeske O."/>
            <person name="Meyerdierks A."/>
            <person name="Storesund J.E."/>
            <person name="Kallscheuer N."/>
            <person name="Luecker S."/>
            <person name="Lage O.M."/>
            <person name="Pohl T."/>
            <person name="Merkel B.J."/>
            <person name="Hornburger P."/>
            <person name="Mueller R.-W."/>
            <person name="Bruemmer F."/>
            <person name="Labrenz M."/>
            <person name="Spormann A.M."/>
            <person name="Op Den Camp H."/>
            <person name="Overmann J."/>
            <person name="Amann R."/>
            <person name="Jetten M.S.M."/>
            <person name="Mascher T."/>
            <person name="Medema M.H."/>
            <person name="Devos D.P."/>
            <person name="Kaster A.-K."/>
            <person name="Ovreas L."/>
            <person name="Rohde M."/>
            <person name="Galperin M.Y."/>
            <person name="Jogler C."/>
        </authorList>
    </citation>
    <scope>NUCLEOTIDE SEQUENCE [LARGE SCALE GENOMIC DNA]</scope>
    <source>
        <strain evidence="2 3">Mal64</strain>
    </source>
</reference>
<keyword evidence="3" id="KW-1185">Reference proteome</keyword>
<proteinExistence type="predicted"/>
<dbReference type="Gene3D" id="3.10.129.10">
    <property type="entry name" value="Hotdog Thioesterase"/>
    <property type="match status" value="1"/>
</dbReference>
<dbReference type="InterPro" id="IPR012660">
    <property type="entry name" value="YiiD_C"/>
</dbReference>
<dbReference type="OrthoDB" id="572024at2"/>
<dbReference type="EMBL" id="SJPQ01000002">
    <property type="protein sequence ID" value="TWT88525.1"/>
    <property type="molecule type" value="Genomic_DNA"/>
</dbReference>
<evidence type="ECO:0000313" key="2">
    <source>
        <dbReference type="EMBL" id="TWT88525.1"/>
    </source>
</evidence>
<evidence type="ECO:0000259" key="1">
    <source>
        <dbReference type="Pfam" id="PF09500"/>
    </source>
</evidence>
<dbReference type="NCBIfam" id="TIGR02447">
    <property type="entry name" value="yiiD_Cterm"/>
    <property type="match status" value="1"/>
</dbReference>
<sequence>MPETTTQTARAALLTDLERLIRAEIPVTEHMDVRVQRRDATGLWVAMPLAPNRNPHATAFAGSLNTLCTVAGWGMTYLLMQEYGLAGTIVIRRSSIKYHEPIETTTVAARCRVVAEVDRSHFVEMLTEKGQAKLDHFVEITGQSEDRPAVLFAGSYVVTAASQG</sequence>
<protein>
    <submittedName>
        <fullName evidence="2">Putative thioesterase</fullName>
    </submittedName>
</protein>
<dbReference type="SUPFAM" id="SSF54637">
    <property type="entry name" value="Thioesterase/thiol ester dehydrase-isomerase"/>
    <property type="match status" value="1"/>
</dbReference>
<gene>
    <name evidence="2" type="ORF">Mal64_20080</name>
</gene>
<dbReference type="Pfam" id="PF09500">
    <property type="entry name" value="YiiD_C"/>
    <property type="match status" value="1"/>
</dbReference>
<dbReference type="AlphaFoldDB" id="A0A5C5ZN77"/>
<comment type="caution">
    <text evidence="2">The sequence shown here is derived from an EMBL/GenBank/DDBJ whole genome shotgun (WGS) entry which is preliminary data.</text>
</comment>
<feature type="domain" description="Thioesterase putative" evidence="1">
    <location>
        <begin position="15"/>
        <end position="159"/>
    </location>
</feature>
<evidence type="ECO:0000313" key="3">
    <source>
        <dbReference type="Proteomes" id="UP000315440"/>
    </source>
</evidence>
<name>A0A5C5ZN77_9BACT</name>
<accession>A0A5C5ZN77</accession>
<dbReference type="InterPro" id="IPR029069">
    <property type="entry name" value="HotDog_dom_sf"/>
</dbReference>